<name>A0A061SD99_9CHLO</name>
<organism evidence="1">
    <name type="scientific">Tetraselmis sp. GSL018</name>
    <dbReference type="NCBI Taxonomy" id="582737"/>
    <lineage>
        <taxon>Eukaryota</taxon>
        <taxon>Viridiplantae</taxon>
        <taxon>Chlorophyta</taxon>
        <taxon>core chlorophytes</taxon>
        <taxon>Chlorodendrophyceae</taxon>
        <taxon>Chlorodendrales</taxon>
        <taxon>Chlorodendraceae</taxon>
        <taxon>Tetraselmis</taxon>
    </lineage>
</organism>
<gene>
    <name evidence="1" type="ORF">TSPGSL018_9283</name>
</gene>
<protein>
    <submittedName>
        <fullName evidence="1">Uncharacterized protein</fullName>
    </submittedName>
</protein>
<reference evidence="1" key="1">
    <citation type="submission" date="2014-05" db="EMBL/GenBank/DDBJ databases">
        <title>The transcriptome of the halophilic microalga Tetraselmis sp. GSL018 isolated from the Great Salt Lake, Utah.</title>
        <authorList>
            <person name="Jinkerson R.E."/>
            <person name="D'Adamo S."/>
            <person name="Posewitz M.C."/>
        </authorList>
    </citation>
    <scope>NUCLEOTIDE SEQUENCE</scope>
    <source>
        <strain evidence="1">GSL018</strain>
    </source>
</reference>
<evidence type="ECO:0000313" key="1">
    <source>
        <dbReference type="EMBL" id="JAC80855.1"/>
    </source>
</evidence>
<feature type="non-terminal residue" evidence="1">
    <location>
        <position position="1"/>
    </location>
</feature>
<feature type="non-terminal residue" evidence="1">
    <location>
        <position position="83"/>
    </location>
</feature>
<accession>A0A061SD99</accession>
<dbReference type="EMBL" id="GBEZ01004358">
    <property type="protein sequence ID" value="JAC80855.1"/>
    <property type="molecule type" value="Transcribed_RNA"/>
</dbReference>
<proteinExistence type="predicted"/>
<dbReference type="AlphaFoldDB" id="A0A061SD99"/>
<sequence length="83" mass="8912">AVPATFQLFEVRTAACQRTERHGYGSECAGKAFIPVLPSGPWAIEHGSNSALANTSLRPLWPAPSAPSPRLVLFRCSLLELPP</sequence>